<evidence type="ECO:0000259" key="3">
    <source>
        <dbReference type="Pfam" id="PF00626"/>
    </source>
</evidence>
<dbReference type="GO" id="GO:0030127">
    <property type="term" value="C:COPII vesicle coat"/>
    <property type="evidence" value="ECO:0007669"/>
    <property type="project" value="InterPro"/>
</dbReference>
<feature type="compositionally biased region" description="Basic and acidic residues" evidence="1">
    <location>
        <begin position="97"/>
        <end position="107"/>
    </location>
</feature>
<dbReference type="InterPro" id="IPR050550">
    <property type="entry name" value="SEC23_SEC24_subfamily"/>
</dbReference>
<dbReference type="PANTHER" id="PTHR13803:SF39">
    <property type="entry name" value="SECRETORY 24AB, ISOFORM A"/>
    <property type="match status" value="1"/>
</dbReference>
<dbReference type="GO" id="GO:0000149">
    <property type="term" value="F:SNARE binding"/>
    <property type="evidence" value="ECO:0007669"/>
    <property type="project" value="TreeGrafter"/>
</dbReference>
<organism evidence="5 6">
    <name type="scientific">Tilletia caries</name>
    <name type="common">wheat bunt fungus</name>
    <dbReference type="NCBI Taxonomy" id="13290"/>
    <lineage>
        <taxon>Eukaryota</taxon>
        <taxon>Fungi</taxon>
        <taxon>Dikarya</taxon>
        <taxon>Basidiomycota</taxon>
        <taxon>Ustilaginomycotina</taxon>
        <taxon>Exobasidiomycetes</taxon>
        <taxon>Tilletiales</taxon>
        <taxon>Tilletiaceae</taxon>
        <taxon>Tilletia</taxon>
    </lineage>
</organism>
<accession>A0A8T8SM06</accession>
<protein>
    <recommendedName>
        <fullName evidence="7">Gelsolin-like domain-containing protein</fullName>
    </recommendedName>
</protein>
<dbReference type="InterPro" id="IPR036180">
    <property type="entry name" value="Gelsolin-like_dom_sf"/>
</dbReference>
<evidence type="ECO:0000313" key="6">
    <source>
        <dbReference type="Proteomes" id="UP000077671"/>
    </source>
</evidence>
<dbReference type="InterPro" id="IPR029006">
    <property type="entry name" value="ADF-H/Gelsolin-like_dom_sf"/>
</dbReference>
<evidence type="ECO:0008006" key="7">
    <source>
        <dbReference type="Google" id="ProtNLM"/>
    </source>
</evidence>
<feature type="chain" id="PRO_5035828561" description="Gelsolin-like domain-containing protein" evidence="2">
    <location>
        <begin position="22"/>
        <end position="279"/>
    </location>
</feature>
<dbReference type="Gene3D" id="3.40.20.10">
    <property type="entry name" value="Severin"/>
    <property type="match status" value="2"/>
</dbReference>
<gene>
    <name evidence="5" type="ORF">A4X03_0g7852</name>
</gene>
<dbReference type="EMBL" id="LWDD02002049">
    <property type="protein sequence ID" value="KAE8243161.1"/>
    <property type="molecule type" value="Genomic_DNA"/>
</dbReference>
<evidence type="ECO:0000256" key="1">
    <source>
        <dbReference type="SAM" id="MobiDB-lite"/>
    </source>
</evidence>
<feature type="domain" description="Gelsolin-like" evidence="3">
    <location>
        <begin position="147"/>
        <end position="217"/>
    </location>
</feature>
<dbReference type="SUPFAM" id="SSF81811">
    <property type="entry name" value="Helical domain of Sec23/24"/>
    <property type="match status" value="1"/>
</dbReference>
<dbReference type="Gene3D" id="1.20.120.730">
    <property type="entry name" value="Sec23/Sec24 helical domain"/>
    <property type="match status" value="1"/>
</dbReference>
<dbReference type="GO" id="GO:0008270">
    <property type="term" value="F:zinc ion binding"/>
    <property type="evidence" value="ECO:0007669"/>
    <property type="project" value="TreeGrafter"/>
</dbReference>
<feature type="signal peptide" evidence="2">
    <location>
        <begin position="1"/>
        <end position="21"/>
    </location>
</feature>
<dbReference type="PANTHER" id="PTHR13803">
    <property type="entry name" value="SEC24-RELATED PROTEIN"/>
    <property type="match status" value="1"/>
</dbReference>
<dbReference type="GO" id="GO:0090110">
    <property type="term" value="P:COPII-coated vesicle cargo loading"/>
    <property type="evidence" value="ECO:0007669"/>
    <property type="project" value="TreeGrafter"/>
</dbReference>
<dbReference type="InterPro" id="IPR036175">
    <property type="entry name" value="Sec23/24_helical_dom_sf"/>
</dbReference>
<keyword evidence="2" id="KW-0732">Signal</keyword>
<sequence length="279" mass="30518">SNLSLLPLLVLALLKHVGIRASSQIPSDLRAYAQALLTTLPTQQLIPYLHPNFYSLHNMPSNAGTTVGRTKRVPVVEQVGAGGADGVGAGAEGGEEGGEKKNGEANVEKQQQQQQVLATDSIPEEGEGEGGEEKTREIELRPNVIFPPKLNLSSERLERHGLYLLEDGQNIFLWVGRDAVPQLCLDVFDAPNYAAVRGGKTTLPVLENGMNVRVREIVKAVREGRRGVYYPNLYVVKEDGEPSLRLWALSMLLEDRFEASPSYMQFMGQVRDKVNGGSS</sequence>
<comment type="caution">
    <text evidence="5">The sequence shown here is derived from an EMBL/GenBank/DDBJ whole genome shotgun (WGS) entry which is preliminary data.</text>
</comment>
<feature type="non-terminal residue" evidence="5">
    <location>
        <position position="279"/>
    </location>
</feature>
<feature type="region of interest" description="Disordered" evidence="1">
    <location>
        <begin position="81"/>
        <end position="138"/>
    </location>
</feature>
<feature type="compositionally biased region" description="Gly residues" evidence="1">
    <location>
        <begin position="81"/>
        <end position="92"/>
    </location>
</feature>
<dbReference type="Proteomes" id="UP000077671">
    <property type="component" value="Unassembled WGS sequence"/>
</dbReference>
<dbReference type="GO" id="GO:0070971">
    <property type="term" value="C:endoplasmic reticulum exit site"/>
    <property type="evidence" value="ECO:0007669"/>
    <property type="project" value="TreeGrafter"/>
</dbReference>
<proteinExistence type="predicted"/>
<reference evidence="5" key="1">
    <citation type="submission" date="2016-04" db="EMBL/GenBank/DDBJ databases">
        <authorList>
            <person name="Nguyen H.D."/>
            <person name="Kesanakurti P."/>
            <person name="Cullis J."/>
            <person name="Levesque C.A."/>
            <person name="Hambleton S."/>
        </authorList>
    </citation>
    <scope>NUCLEOTIDE SEQUENCE</scope>
    <source>
        <strain evidence="5">DAOMC 238032</strain>
    </source>
</reference>
<dbReference type="Pfam" id="PF04815">
    <property type="entry name" value="Sec23_helical"/>
    <property type="match status" value="1"/>
</dbReference>
<dbReference type="AlphaFoldDB" id="A0A8T8SM06"/>
<dbReference type="InterPro" id="IPR007123">
    <property type="entry name" value="Gelsolin-like_dom"/>
</dbReference>
<reference evidence="5" key="2">
    <citation type="journal article" date="2019" name="IMA Fungus">
        <title>Genome sequencing and comparison of five Tilletia species to identify candidate genes for the detection of regulated species infecting wheat.</title>
        <authorList>
            <person name="Nguyen H.D.T."/>
            <person name="Sultana T."/>
            <person name="Kesanakurti P."/>
            <person name="Hambleton S."/>
        </authorList>
    </citation>
    <scope>NUCLEOTIDE SEQUENCE</scope>
    <source>
        <strain evidence="5">DAOMC 238032</strain>
    </source>
</reference>
<dbReference type="Pfam" id="PF00626">
    <property type="entry name" value="Gelsolin"/>
    <property type="match status" value="1"/>
</dbReference>
<dbReference type="InterPro" id="IPR006900">
    <property type="entry name" value="Sec23/24_helical_dom"/>
</dbReference>
<name>A0A8T8SM06_9BASI</name>
<evidence type="ECO:0000313" key="5">
    <source>
        <dbReference type="EMBL" id="KAE8243161.1"/>
    </source>
</evidence>
<dbReference type="GO" id="GO:0006886">
    <property type="term" value="P:intracellular protein transport"/>
    <property type="evidence" value="ECO:0007669"/>
    <property type="project" value="InterPro"/>
</dbReference>
<evidence type="ECO:0000256" key="2">
    <source>
        <dbReference type="SAM" id="SignalP"/>
    </source>
</evidence>
<dbReference type="SUPFAM" id="SSF82754">
    <property type="entry name" value="C-terminal, gelsolin-like domain of Sec23/24"/>
    <property type="match status" value="1"/>
</dbReference>
<evidence type="ECO:0000259" key="4">
    <source>
        <dbReference type="Pfam" id="PF04815"/>
    </source>
</evidence>
<feature type="domain" description="Sec23/Sec24 helical" evidence="4">
    <location>
        <begin position="2"/>
        <end position="46"/>
    </location>
</feature>